<dbReference type="InterPro" id="IPR037522">
    <property type="entry name" value="HD_GYP_dom"/>
</dbReference>
<dbReference type="SUPFAM" id="SSF109604">
    <property type="entry name" value="HD-domain/PDEase-like"/>
    <property type="match status" value="1"/>
</dbReference>
<protein>
    <submittedName>
        <fullName evidence="2">HD domain-containing protein</fullName>
    </submittedName>
</protein>
<evidence type="ECO:0000259" key="1">
    <source>
        <dbReference type="PROSITE" id="PS51832"/>
    </source>
</evidence>
<organism evidence="2 3">
    <name type="scientific">Formivibrio citricus</name>
    <dbReference type="NCBI Taxonomy" id="83765"/>
    <lineage>
        <taxon>Bacteria</taxon>
        <taxon>Pseudomonadati</taxon>
        <taxon>Pseudomonadota</taxon>
        <taxon>Betaproteobacteria</taxon>
        <taxon>Neisseriales</taxon>
        <taxon>Chitinibacteraceae</taxon>
        <taxon>Formivibrio</taxon>
    </lineage>
</organism>
<sequence>MIDKGQSCDIEAGEDIFSASGIKLVAKGVRISDAVRERLLVHKLRKPLEKCVAVRCGVNHNYLLTQAEILLDECAELRALLDSRTLLNQIAAIPLNAVLNGFLSLADNEEQIFQHGLLVALTAVGLGHKLQCPDDELKTIATAALMHDLGELYIDPRFLDRKRPLSPKEWRHVSVHPVIGSKLARELCGMSQAVSRAILEHHERGDGCGYPRGLPLAQLSWPGHIIGAAETIASMARLFDHPLERAELALRLIPGEFDRRIISAVRETTAPAGRKERHPAAAMVDETACQMYERVSTAFELLESAQDDLDQLPKSTQSLIGRVAMRFGLIKRIFCSTGLDHPLEDFQCGSLSEEEDELLMHEINLILHEIQWRLGELARDVSCRASQLAGVDKSVFDHLLSILSGDDQGKPVGAADQAI</sequence>
<name>A0A1I5A5B8_9NEIS</name>
<gene>
    <name evidence="2" type="ORF">SAMN05660284_01812</name>
</gene>
<reference evidence="3" key="1">
    <citation type="submission" date="2016-10" db="EMBL/GenBank/DDBJ databases">
        <authorList>
            <person name="Varghese N."/>
            <person name="Submissions S."/>
        </authorList>
    </citation>
    <scope>NUCLEOTIDE SEQUENCE [LARGE SCALE GENOMIC DNA]</scope>
    <source>
        <strain evidence="3">DSM 6150</strain>
    </source>
</reference>
<dbReference type="GO" id="GO:0008081">
    <property type="term" value="F:phosphoric diester hydrolase activity"/>
    <property type="evidence" value="ECO:0007669"/>
    <property type="project" value="UniProtKB-ARBA"/>
</dbReference>
<proteinExistence type="predicted"/>
<evidence type="ECO:0000313" key="2">
    <source>
        <dbReference type="EMBL" id="SFN57627.1"/>
    </source>
</evidence>
<dbReference type="EMBL" id="FOVE01000012">
    <property type="protein sequence ID" value="SFN57627.1"/>
    <property type="molecule type" value="Genomic_DNA"/>
</dbReference>
<dbReference type="PANTHER" id="PTHR43155:SF2">
    <property type="entry name" value="CYCLIC DI-GMP PHOSPHODIESTERASE PA4108"/>
    <property type="match status" value="1"/>
</dbReference>
<dbReference type="Pfam" id="PF13487">
    <property type="entry name" value="HD_5"/>
    <property type="match status" value="1"/>
</dbReference>
<dbReference type="RefSeq" id="WP_091194865.1">
    <property type="nucleotide sequence ID" value="NZ_FOVE01000012.1"/>
</dbReference>
<keyword evidence="3" id="KW-1185">Reference proteome</keyword>
<feature type="domain" description="HD-GYP" evidence="1">
    <location>
        <begin position="86"/>
        <end position="285"/>
    </location>
</feature>
<dbReference type="PROSITE" id="PS51832">
    <property type="entry name" value="HD_GYP"/>
    <property type="match status" value="1"/>
</dbReference>
<dbReference type="CDD" id="cd00077">
    <property type="entry name" value="HDc"/>
    <property type="match status" value="1"/>
</dbReference>
<evidence type="ECO:0000313" key="3">
    <source>
        <dbReference type="Proteomes" id="UP000242869"/>
    </source>
</evidence>
<dbReference type="AlphaFoldDB" id="A0A1I5A5B8"/>
<accession>A0A1I5A5B8</accession>
<dbReference type="Proteomes" id="UP000242869">
    <property type="component" value="Unassembled WGS sequence"/>
</dbReference>
<dbReference type="InterPro" id="IPR003607">
    <property type="entry name" value="HD/PDEase_dom"/>
</dbReference>
<dbReference type="PANTHER" id="PTHR43155">
    <property type="entry name" value="CYCLIC DI-GMP PHOSPHODIESTERASE PA4108-RELATED"/>
    <property type="match status" value="1"/>
</dbReference>
<dbReference type="Gene3D" id="1.10.3210.10">
    <property type="entry name" value="Hypothetical protein af1432"/>
    <property type="match status" value="1"/>
</dbReference>
<dbReference type="STRING" id="83765.SAMN05660284_01812"/>
<dbReference type="OrthoDB" id="9780948at2"/>